<evidence type="ECO:0000256" key="3">
    <source>
        <dbReference type="ARBA" id="ARBA00022801"/>
    </source>
</evidence>
<dbReference type="InterPro" id="IPR000086">
    <property type="entry name" value="NUDIX_hydrolase_dom"/>
</dbReference>
<dbReference type="PANTHER" id="PTHR12629:SF0">
    <property type="entry name" value="DIPHOSPHOINOSITOL-POLYPHOSPHATE DIPHOSPHATASE"/>
    <property type="match status" value="1"/>
</dbReference>
<keyword evidence="2" id="KW-0479">Metal-binding</keyword>
<proteinExistence type="predicted"/>
<dbReference type="SUPFAM" id="SSF55811">
    <property type="entry name" value="Nudix"/>
    <property type="match status" value="1"/>
</dbReference>
<comment type="caution">
    <text evidence="6">The sequence shown here is derived from an EMBL/GenBank/DDBJ whole genome shotgun (WGS) entry which is preliminary data.</text>
</comment>
<dbReference type="GO" id="GO:0016787">
    <property type="term" value="F:hydrolase activity"/>
    <property type="evidence" value="ECO:0007669"/>
    <property type="project" value="UniProtKB-KW"/>
</dbReference>
<keyword evidence="7" id="KW-1185">Reference proteome</keyword>
<sequence length="171" mass="18633">MKRNRTSHFLGHGDEGPRSQFGALCWRMHRGRAEVLLITSRDTGRWVIPKGWPIEGKTPAQSAAQEAWEEAGVTGAPAAEALGLYAYAKTRKTKEALPCVVTVYPLRVEGLAARFPERKERRRRWFGAERAARLVAEPELRALLQAIAEDASVLDAAAMAVATAAGQVASA</sequence>
<reference evidence="6 7" key="1">
    <citation type="submission" date="2021-06" db="EMBL/GenBank/DDBJ databases">
        <title>Rhodobacteraceae bacterium strain HSP-20.</title>
        <authorList>
            <person name="Chen W.-M."/>
        </authorList>
    </citation>
    <scope>NUCLEOTIDE SEQUENCE [LARGE SCALE GENOMIC DNA]</scope>
    <source>
        <strain evidence="6 7">HSP-20</strain>
    </source>
</reference>
<dbReference type="EMBL" id="JAAATX020000002">
    <property type="protein sequence ID" value="MBU9696769.1"/>
    <property type="molecule type" value="Genomic_DNA"/>
</dbReference>
<evidence type="ECO:0000256" key="4">
    <source>
        <dbReference type="ARBA" id="ARBA00022842"/>
    </source>
</evidence>
<accession>A0ABS6IZ21</accession>
<dbReference type="PROSITE" id="PS51462">
    <property type="entry name" value="NUDIX"/>
    <property type="match status" value="1"/>
</dbReference>
<protein>
    <submittedName>
        <fullName evidence="6">NUDIX hydrolase</fullName>
    </submittedName>
</protein>
<organism evidence="6 7">
    <name type="scientific">Paragemmobacter amnigenus</name>
    <dbReference type="NCBI Taxonomy" id="2852097"/>
    <lineage>
        <taxon>Bacteria</taxon>
        <taxon>Pseudomonadati</taxon>
        <taxon>Pseudomonadota</taxon>
        <taxon>Alphaproteobacteria</taxon>
        <taxon>Rhodobacterales</taxon>
        <taxon>Paracoccaceae</taxon>
        <taxon>Paragemmobacter</taxon>
    </lineage>
</organism>
<name>A0ABS6IZ21_9RHOB</name>
<dbReference type="Proteomes" id="UP000731907">
    <property type="component" value="Unassembled WGS sequence"/>
</dbReference>
<comment type="cofactor">
    <cofactor evidence="1">
        <name>Mg(2+)</name>
        <dbReference type="ChEBI" id="CHEBI:18420"/>
    </cofactor>
</comment>
<dbReference type="InterPro" id="IPR015797">
    <property type="entry name" value="NUDIX_hydrolase-like_dom_sf"/>
</dbReference>
<evidence type="ECO:0000259" key="5">
    <source>
        <dbReference type="PROSITE" id="PS51462"/>
    </source>
</evidence>
<keyword evidence="4" id="KW-0460">Magnesium</keyword>
<evidence type="ECO:0000313" key="6">
    <source>
        <dbReference type="EMBL" id="MBU9696769.1"/>
    </source>
</evidence>
<feature type="domain" description="Nudix hydrolase" evidence="5">
    <location>
        <begin position="16"/>
        <end position="148"/>
    </location>
</feature>
<evidence type="ECO:0000256" key="2">
    <source>
        <dbReference type="ARBA" id="ARBA00022723"/>
    </source>
</evidence>
<evidence type="ECO:0000256" key="1">
    <source>
        <dbReference type="ARBA" id="ARBA00001946"/>
    </source>
</evidence>
<dbReference type="CDD" id="cd04666">
    <property type="entry name" value="NUDIX_DIPP2_like_Nudt4"/>
    <property type="match status" value="1"/>
</dbReference>
<gene>
    <name evidence="6" type="ORF">GU927_002805</name>
</gene>
<dbReference type="InterPro" id="IPR047198">
    <property type="entry name" value="DDP-like_NUDIX"/>
</dbReference>
<evidence type="ECO:0000313" key="7">
    <source>
        <dbReference type="Proteomes" id="UP000731907"/>
    </source>
</evidence>
<keyword evidence="3 6" id="KW-0378">Hydrolase</keyword>
<dbReference type="RefSeq" id="WP_161760841.1">
    <property type="nucleotide sequence ID" value="NZ_JAAATX020000002.1"/>
</dbReference>
<dbReference type="PANTHER" id="PTHR12629">
    <property type="entry name" value="DIPHOSPHOINOSITOL POLYPHOSPHATE PHOSPHOHYDROLASE"/>
    <property type="match status" value="1"/>
</dbReference>
<dbReference type="Pfam" id="PF00293">
    <property type="entry name" value="NUDIX"/>
    <property type="match status" value="1"/>
</dbReference>
<dbReference type="Gene3D" id="3.90.79.10">
    <property type="entry name" value="Nucleoside Triphosphate Pyrophosphohydrolase"/>
    <property type="match status" value="1"/>
</dbReference>